<proteinExistence type="predicted"/>
<comment type="caution">
    <text evidence="2">The sequence shown here is derived from an EMBL/GenBank/DDBJ whole genome shotgun (WGS) entry which is preliminary data.</text>
</comment>
<keyword evidence="1" id="KW-0732">Signal</keyword>
<accession>A0A7J7K4D6</accession>
<protein>
    <submittedName>
        <fullName evidence="2">Uncharacterized protein</fullName>
    </submittedName>
</protein>
<organism evidence="2 3">
    <name type="scientific">Bugula neritina</name>
    <name type="common">Brown bryozoan</name>
    <name type="synonym">Sertularia neritina</name>
    <dbReference type="NCBI Taxonomy" id="10212"/>
    <lineage>
        <taxon>Eukaryota</taxon>
        <taxon>Metazoa</taxon>
        <taxon>Spiralia</taxon>
        <taxon>Lophotrochozoa</taxon>
        <taxon>Bryozoa</taxon>
        <taxon>Gymnolaemata</taxon>
        <taxon>Cheilostomatida</taxon>
        <taxon>Flustrina</taxon>
        <taxon>Buguloidea</taxon>
        <taxon>Bugulidae</taxon>
        <taxon>Bugula</taxon>
    </lineage>
</organism>
<evidence type="ECO:0000256" key="1">
    <source>
        <dbReference type="SAM" id="SignalP"/>
    </source>
</evidence>
<evidence type="ECO:0000313" key="3">
    <source>
        <dbReference type="Proteomes" id="UP000593567"/>
    </source>
</evidence>
<evidence type="ECO:0000313" key="2">
    <source>
        <dbReference type="EMBL" id="KAF6033499.1"/>
    </source>
</evidence>
<dbReference type="AlphaFoldDB" id="A0A7J7K4D6"/>
<sequence length="82" mass="8621">MNSFVVVALFFLARVVLFVGAVAVSSGLQCYVCSTADDSTCDDLYGKPAGHLQDCLSDDGCSKTKSTGKVFGIKASTSKFLK</sequence>
<keyword evidence="3" id="KW-1185">Reference proteome</keyword>
<feature type="signal peptide" evidence="1">
    <location>
        <begin position="1"/>
        <end position="27"/>
    </location>
</feature>
<gene>
    <name evidence="2" type="ORF">EB796_008191</name>
</gene>
<feature type="chain" id="PRO_5029726873" evidence="1">
    <location>
        <begin position="28"/>
        <end position="82"/>
    </location>
</feature>
<name>A0A7J7K4D6_BUGNE</name>
<reference evidence="2" key="1">
    <citation type="submission" date="2020-06" db="EMBL/GenBank/DDBJ databases">
        <title>Draft genome of Bugula neritina, a colonial animal packing powerful symbionts and potential medicines.</title>
        <authorList>
            <person name="Rayko M."/>
        </authorList>
    </citation>
    <scope>NUCLEOTIDE SEQUENCE [LARGE SCALE GENOMIC DNA]</scope>
    <source>
        <strain evidence="2">Kwan_BN1</strain>
    </source>
</reference>
<dbReference type="Proteomes" id="UP000593567">
    <property type="component" value="Unassembled WGS sequence"/>
</dbReference>
<dbReference type="EMBL" id="VXIV02001317">
    <property type="protein sequence ID" value="KAF6033499.1"/>
    <property type="molecule type" value="Genomic_DNA"/>
</dbReference>